<dbReference type="AlphaFoldDB" id="A9V9E3"/>
<dbReference type="STRING" id="81824.A9V9E3"/>
<keyword evidence="1" id="KW-0677">Repeat</keyword>
<evidence type="ECO:0000313" key="7">
    <source>
        <dbReference type="EMBL" id="EDQ85915.1"/>
    </source>
</evidence>
<dbReference type="PROSITE" id="PS50088">
    <property type="entry name" value="ANK_REPEAT"/>
    <property type="match status" value="1"/>
</dbReference>
<protein>
    <recommendedName>
        <fullName evidence="9">BZIP domain-containing protein</fullName>
    </recommendedName>
</protein>
<feature type="signal peptide" evidence="6">
    <location>
        <begin position="1"/>
        <end position="27"/>
    </location>
</feature>
<keyword evidence="6" id="KW-0732">Signal</keyword>
<dbReference type="PANTHER" id="PTHR24198">
    <property type="entry name" value="ANKYRIN REPEAT AND PROTEIN KINASE DOMAIN-CONTAINING PROTEIN"/>
    <property type="match status" value="1"/>
</dbReference>
<evidence type="ECO:0000256" key="3">
    <source>
        <dbReference type="PROSITE-ProRule" id="PRU00023"/>
    </source>
</evidence>
<keyword evidence="5" id="KW-1133">Transmembrane helix</keyword>
<dbReference type="SUPFAM" id="SSF48403">
    <property type="entry name" value="Ankyrin repeat"/>
    <property type="match status" value="1"/>
</dbReference>
<dbReference type="SMART" id="SM00248">
    <property type="entry name" value="ANK"/>
    <property type="match status" value="2"/>
</dbReference>
<feature type="compositionally biased region" description="Basic residues" evidence="4">
    <location>
        <begin position="596"/>
        <end position="611"/>
    </location>
</feature>
<gene>
    <name evidence="7" type="ORF">MONBRDRAFT_38685</name>
</gene>
<evidence type="ECO:0000256" key="4">
    <source>
        <dbReference type="SAM" id="MobiDB-lite"/>
    </source>
</evidence>
<feature type="compositionally biased region" description="Low complexity" evidence="4">
    <location>
        <begin position="354"/>
        <end position="388"/>
    </location>
</feature>
<evidence type="ECO:0000313" key="8">
    <source>
        <dbReference type="Proteomes" id="UP000001357"/>
    </source>
</evidence>
<dbReference type="GeneID" id="5894544"/>
<name>A9V9E3_MONBE</name>
<proteinExistence type="predicted"/>
<feature type="region of interest" description="Disordered" evidence="4">
    <location>
        <begin position="558"/>
        <end position="617"/>
    </location>
</feature>
<dbReference type="PROSITE" id="PS50297">
    <property type="entry name" value="ANK_REP_REGION"/>
    <property type="match status" value="1"/>
</dbReference>
<evidence type="ECO:0008006" key="9">
    <source>
        <dbReference type="Google" id="ProtNLM"/>
    </source>
</evidence>
<feature type="compositionally biased region" description="Polar residues" evidence="4">
    <location>
        <begin position="656"/>
        <end position="681"/>
    </location>
</feature>
<feature type="chain" id="PRO_5002745431" description="BZIP domain-containing protein" evidence="6">
    <location>
        <begin position="28"/>
        <end position="681"/>
    </location>
</feature>
<dbReference type="GO" id="GO:0005634">
    <property type="term" value="C:nucleus"/>
    <property type="evidence" value="ECO:0000318"/>
    <property type="project" value="GO_Central"/>
</dbReference>
<dbReference type="InterPro" id="IPR002110">
    <property type="entry name" value="Ankyrin_rpt"/>
</dbReference>
<keyword evidence="2 3" id="KW-0040">ANK repeat</keyword>
<keyword evidence="5" id="KW-0812">Transmembrane</keyword>
<evidence type="ECO:0000256" key="5">
    <source>
        <dbReference type="SAM" id="Phobius"/>
    </source>
</evidence>
<keyword evidence="5" id="KW-0472">Membrane</keyword>
<evidence type="ECO:0000256" key="6">
    <source>
        <dbReference type="SAM" id="SignalP"/>
    </source>
</evidence>
<reference evidence="7 8" key="1">
    <citation type="journal article" date="2008" name="Nature">
        <title>The genome of the choanoflagellate Monosiga brevicollis and the origin of metazoans.</title>
        <authorList>
            <consortium name="JGI Sequencing"/>
            <person name="King N."/>
            <person name="Westbrook M.J."/>
            <person name="Young S.L."/>
            <person name="Kuo A."/>
            <person name="Abedin M."/>
            <person name="Chapman J."/>
            <person name="Fairclough S."/>
            <person name="Hellsten U."/>
            <person name="Isogai Y."/>
            <person name="Letunic I."/>
            <person name="Marr M."/>
            <person name="Pincus D."/>
            <person name="Putnam N."/>
            <person name="Rokas A."/>
            <person name="Wright K.J."/>
            <person name="Zuzow R."/>
            <person name="Dirks W."/>
            <person name="Good M."/>
            <person name="Goodstein D."/>
            <person name="Lemons D."/>
            <person name="Li W."/>
            <person name="Lyons J.B."/>
            <person name="Morris A."/>
            <person name="Nichols S."/>
            <person name="Richter D.J."/>
            <person name="Salamov A."/>
            <person name="Bork P."/>
            <person name="Lim W.A."/>
            <person name="Manning G."/>
            <person name="Miller W.T."/>
            <person name="McGinnis W."/>
            <person name="Shapiro H."/>
            <person name="Tjian R."/>
            <person name="Grigoriev I.V."/>
            <person name="Rokhsar D."/>
        </authorList>
    </citation>
    <scope>NUCLEOTIDE SEQUENCE [LARGE SCALE GENOMIC DNA]</scope>
    <source>
        <strain evidence="8">MX1 / ATCC 50154</strain>
    </source>
</reference>
<feature type="region of interest" description="Disordered" evidence="4">
    <location>
        <begin position="324"/>
        <end position="410"/>
    </location>
</feature>
<dbReference type="PANTHER" id="PTHR24198:SF165">
    <property type="entry name" value="ANKYRIN REPEAT-CONTAINING PROTEIN-RELATED"/>
    <property type="match status" value="1"/>
</dbReference>
<keyword evidence="8" id="KW-1185">Reference proteome</keyword>
<accession>A9V9E3</accession>
<organism evidence="7 8">
    <name type="scientific">Monosiga brevicollis</name>
    <name type="common">Choanoflagellate</name>
    <dbReference type="NCBI Taxonomy" id="81824"/>
    <lineage>
        <taxon>Eukaryota</taxon>
        <taxon>Choanoflagellata</taxon>
        <taxon>Craspedida</taxon>
        <taxon>Salpingoecidae</taxon>
        <taxon>Monosiga</taxon>
    </lineage>
</organism>
<dbReference type="CDD" id="cd14686">
    <property type="entry name" value="bZIP"/>
    <property type="match status" value="1"/>
</dbReference>
<dbReference type="RefSeq" id="XP_001749394.1">
    <property type="nucleotide sequence ID" value="XM_001749342.1"/>
</dbReference>
<dbReference type="InterPro" id="IPR036770">
    <property type="entry name" value="Ankyrin_rpt-contain_sf"/>
</dbReference>
<dbReference type="GO" id="GO:0005737">
    <property type="term" value="C:cytoplasm"/>
    <property type="evidence" value="ECO:0000318"/>
    <property type="project" value="GO_Central"/>
</dbReference>
<feature type="region of interest" description="Disordered" evidence="4">
    <location>
        <begin position="652"/>
        <end position="681"/>
    </location>
</feature>
<dbReference type="Proteomes" id="UP000001357">
    <property type="component" value="Unassembled WGS sequence"/>
</dbReference>
<dbReference type="KEGG" id="mbr:MONBRDRAFT_38685"/>
<dbReference type="Pfam" id="PF12796">
    <property type="entry name" value="Ank_2"/>
    <property type="match status" value="1"/>
</dbReference>
<feature type="compositionally biased region" description="Polar residues" evidence="4">
    <location>
        <begin position="395"/>
        <end position="410"/>
    </location>
</feature>
<dbReference type="Gene3D" id="1.25.40.20">
    <property type="entry name" value="Ankyrin repeat-containing domain"/>
    <property type="match status" value="1"/>
</dbReference>
<evidence type="ECO:0000256" key="1">
    <source>
        <dbReference type="ARBA" id="ARBA00022737"/>
    </source>
</evidence>
<feature type="repeat" description="ANK" evidence="3">
    <location>
        <begin position="478"/>
        <end position="501"/>
    </location>
</feature>
<dbReference type="InParanoid" id="A9V9E3"/>
<sequence length="681" mass="73718">MWVGRAPTAVTGLVLLLLLSPSLLSVASRDIRRAPETASATSTTIATLDDTHELAIWFALPYAVVEHNDSAWQAILNATLIAFRNNTNIPIQSNDILHTDLFSLHNGEGIGCRLYLLEATMADQLYSFMSDLDALVISVNGTNILVIAMLRHNYSTLTPELESIAPDSSDSHAHPHVLQTVLIAVFAAALLITLIFMGVHAYQRKRWQANINANAHLALNTPTPSSHPSTPDKSHLQYPFDLAVYSPLQLAILRTPTQAMQTGQGGQPLTDSHVHASSMNYPESFNVDLMELGDVTDDLTAMLQAVHEHDMATTVAANPTTTALHLRTSNGHPPLIGGSHPPPVSRAHGPAETSPSVYSTSSSAPLSPPQQLLSLSPSLRPQQMSPLSDDGYGTSHLSDSQQTGSVLQASQSLKDQAQSVLGHTAIVERVLQARTSSVHMQDRNGWSSLHWAVASGALGCVRAILQADALNLALANDHEETVFHFAARRGNIEVLELLIEHHLQSKRGRAHHHAKWLTEVMSAPSGLGYTPEEYAEQGKHDAMVAHIRATLAAASSASTSPLSASDADHGTLTSASEDLGHSRESQKPLSAETLAKRVKRRDYMRQRRQVQKSKLDNMEDKVSALEQHNQLLNDAVARLRADAAQIEAALARPPHSTATQYPRSQPKQQLQGHGLLTSTVV</sequence>
<feature type="transmembrane region" description="Helical" evidence="5">
    <location>
        <begin position="177"/>
        <end position="199"/>
    </location>
</feature>
<evidence type="ECO:0000256" key="2">
    <source>
        <dbReference type="ARBA" id="ARBA00023043"/>
    </source>
</evidence>
<dbReference type="EMBL" id="CH991570">
    <property type="protein sequence ID" value="EDQ85915.1"/>
    <property type="molecule type" value="Genomic_DNA"/>
</dbReference>